<evidence type="ECO:0000256" key="5">
    <source>
        <dbReference type="ARBA" id="ARBA00023163"/>
    </source>
</evidence>
<feature type="domain" description="JmjC" evidence="10">
    <location>
        <begin position="668"/>
        <end position="964"/>
    </location>
</feature>
<dbReference type="EMBL" id="JBEDUW010000005">
    <property type="protein sequence ID" value="KAK9928334.1"/>
    <property type="molecule type" value="Genomic_DNA"/>
</dbReference>
<dbReference type="GO" id="GO:0031490">
    <property type="term" value="F:chromatin DNA binding"/>
    <property type="evidence" value="ECO:0007669"/>
    <property type="project" value="TreeGrafter"/>
</dbReference>
<keyword evidence="12" id="KW-1185">Reference proteome</keyword>
<dbReference type="PROSITE" id="PS50089">
    <property type="entry name" value="ZF_RING_2"/>
    <property type="match status" value="1"/>
</dbReference>
<dbReference type="InterPro" id="IPR001841">
    <property type="entry name" value="Znf_RING"/>
</dbReference>
<accession>A0AAW1WX30</accession>
<dbReference type="InterPro" id="IPR018866">
    <property type="entry name" value="Znf-4CXXC_R1"/>
</dbReference>
<keyword evidence="5" id="KW-0804">Transcription</keyword>
<evidence type="ECO:0000313" key="12">
    <source>
        <dbReference type="Proteomes" id="UP001457282"/>
    </source>
</evidence>
<comment type="similarity">
    <text evidence="2">Belongs to the JARID1 histone demethylase family.</text>
</comment>
<dbReference type="CDD" id="cd02208">
    <property type="entry name" value="cupin_RmlC-like"/>
    <property type="match status" value="1"/>
</dbReference>
<dbReference type="GO" id="GO:0032454">
    <property type="term" value="F:histone H3K9 demethylase activity"/>
    <property type="evidence" value="ECO:0007669"/>
    <property type="project" value="InterPro"/>
</dbReference>
<dbReference type="Proteomes" id="UP001457282">
    <property type="component" value="Unassembled WGS sequence"/>
</dbReference>
<evidence type="ECO:0000256" key="7">
    <source>
        <dbReference type="PROSITE-ProRule" id="PRU00175"/>
    </source>
</evidence>
<dbReference type="SMART" id="SM00558">
    <property type="entry name" value="JmjC"/>
    <property type="match status" value="1"/>
</dbReference>
<keyword evidence="4" id="KW-0805">Transcription regulation</keyword>
<evidence type="ECO:0000256" key="6">
    <source>
        <dbReference type="ARBA" id="ARBA00023242"/>
    </source>
</evidence>
<evidence type="ECO:0000256" key="2">
    <source>
        <dbReference type="ARBA" id="ARBA00006801"/>
    </source>
</evidence>
<evidence type="ECO:0000256" key="4">
    <source>
        <dbReference type="ARBA" id="ARBA00023015"/>
    </source>
</evidence>
<keyword evidence="6" id="KW-0539">Nucleus</keyword>
<dbReference type="AlphaFoldDB" id="A0AAW1WX30"/>
<feature type="region of interest" description="Disordered" evidence="8">
    <location>
        <begin position="1"/>
        <end position="36"/>
    </location>
</feature>
<protein>
    <submittedName>
        <fullName evidence="11">Uncharacterized protein</fullName>
    </submittedName>
</protein>
<dbReference type="GO" id="GO:0003712">
    <property type="term" value="F:transcription coregulator activity"/>
    <property type="evidence" value="ECO:0007669"/>
    <property type="project" value="TreeGrafter"/>
</dbReference>
<sequence>MARGRGRGGGRGAKRQREQGPETHQPNQESILADQTEHVSVKVVEDGLPEVKAVSFGGLEKGEDGMGNNQNEEAQGVAVIVKKKPGRKSKKGLVENGDGGLSQTKEVSSLGGEVEGTKGEEEVTMRTLRKRPERNNTSRYLEAEENGPSVKKRGGRGRKKVTFVKADEKNGDLEVNNGKKRGRKRVKTGEEDGNEVDYSLGPQKKQGKLSKKERQKWIEEMSLMCHQCQRNDKGRVVRCKKCRTKRFCVHCIDNWYPQTSEDAIAEACPVCRGNCNCKACLRLDIPVKNLKNQSLKLEKDEIVEHSKYLVHALLPSLKIIYEEQKNEMVVEARRKGLSILDLQIPKSDCAADDRVYCDHCRTSIFDLYRSCPKCSYDLCIICCREIRDGQLQLDGEELNMEYVSRGLLYLHGGKAKDYKKGKKNTVEPPSETSPKSSRRPIYEWKSDEDGSILCPPEDMGGCGGGNLELRCMFPKNYVIELVKKAEEIDEADKLVRSSGTSAQRCSCFNSVDDASSSINMTRKASSRDDSEDNYLYCPRAGDIQVEDIKHFQWHWIRGEPVIVSNVLETTSGLSWEPLVMWRACRQMQHTKHGRHLEVKAIDCLDWCEADINIHQFFTGYSEGRFDWENWPQILKLKDWPPTNLFEERLPRHGAEFICCLPFKEYTHPRSGPLNLFVKLPSKSVKPDMGPKTYIAYGVSQELGRGDSVTKLHCDMSDAVNVLTHTAVVNLNPEQLAVIEKLKKKHAEQDQREIFGNCQSVDDNVDSDKTGGGSCFSAADDKQLLNEVDNNSSGVAVLEMADPIVRHVGDFSMGSESGKNVEAKFDHDISGEMPAGNYGNKLEESNVTEGGALWDIFRRQDVPKLQDYLMKHFKEFRHIHCCSVQQVTHPIHDQTFYLTVEHKKKLKEEYGIEPWTFIQKLGDAVFIPAGCPHQVRNLKSCIKVAMDFVSPENVGECFHLTEVFRTLPQNHRAKEDKLEVKKMVVHAVSAAVKELDQNVRSEETTDPPKLSESIEDNLMRDDA</sequence>
<feature type="region of interest" description="Disordered" evidence="8">
    <location>
        <begin position="995"/>
        <end position="1022"/>
    </location>
</feature>
<dbReference type="InterPro" id="IPR045109">
    <property type="entry name" value="LSDs-like"/>
</dbReference>
<feature type="domain" description="RING-type" evidence="9">
    <location>
        <begin position="225"/>
        <end position="272"/>
    </location>
</feature>
<evidence type="ECO:0000259" key="9">
    <source>
        <dbReference type="PROSITE" id="PS50089"/>
    </source>
</evidence>
<evidence type="ECO:0000256" key="3">
    <source>
        <dbReference type="ARBA" id="ARBA00022723"/>
    </source>
</evidence>
<proteinExistence type="inferred from homology"/>
<feature type="compositionally biased region" description="Basic residues" evidence="8">
    <location>
        <begin position="1"/>
        <end position="14"/>
    </location>
</feature>
<comment type="caution">
    <text evidence="11">The sequence shown here is derived from an EMBL/GenBank/DDBJ whole genome shotgun (WGS) entry which is preliminary data.</text>
</comment>
<dbReference type="GO" id="GO:0006357">
    <property type="term" value="P:regulation of transcription by RNA polymerase II"/>
    <property type="evidence" value="ECO:0007669"/>
    <property type="project" value="TreeGrafter"/>
</dbReference>
<dbReference type="GO" id="GO:0000785">
    <property type="term" value="C:chromatin"/>
    <property type="evidence" value="ECO:0007669"/>
    <property type="project" value="TreeGrafter"/>
</dbReference>
<name>A0AAW1WX30_RUBAR</name>
<evidence type="ECO:0000256" key="8">
    <source>
        <dbReference type="SAM" id="MobiDB-lite"/>
    </source>
</evidence>
<feature type="compositionally biased region" description="Basic residues" evidence="8">
    <location>
        <begin position="150"/>
        <end position="162"/>
    </location>
</feature>
<dbReference type="GO" id="GO:0008270">
    <property type="term" value="F:zinc ion binding"/>
    <property type="evidence" value="ECO:0007669"/>
    <property type="project" value="UniProtKB-KW"/>
</dbReference>
<evidence type="ECO:0000256" key="1">
    <source>
        <dbReference type="ARBA" id="ARBA00004123"/>
    </source>
</evidence>
<feature type="region of interest" description="Disordered" evidence="8">
    <location>
        <begin position="418"/>
        <end position="441"/>
    </location>
</feature>
<dbReference type="InterPro" id="IPR003347">
    <property type="entry name" value="JmjC_dom"/>
</dbReference>
<organism evidence="11 12">
    <name type="scientific">Rubus argutus</name>
    <name type="common">Southern blackberry</name>
    <dbReference type="NCBI Taxonomy" id="59490"/>
    <lineage>
        <taxon>Eukaryota</taxon>
        <taxon>Viridiplantae</taxon>
        <taxon>Streptophyta</taxon>
        <taxon>Embryophyta</taxon>
        <taxon>Tracheophyta</taxon>
        <taxon>Spermatophyta</taxon>
        <taxon>Magnoliopsida</taxon>
        <taxon>eudicotyledons</taxon>
        <taxon>Gunneridae</taxon>
        <taxon>Pentapetalae</taxon>
        <taxon>rosids</taxon>
        <taxon>fabids</taxon>
        <taxon>Rosales</taxon>
        <taxon>Rosaceae</taxon>
        <taxon>Rosoideae</taxon>
        <taxon>Rosoideae incertae sedis</taxon>
        <taxon>Rubus</taxon>
    </lineage>
</organism>
<feature type="region of interest" description="Disordered" evidence="8">
    <location>
        <begin position="85"/>
        <end position="210"/>
    </location>
</feature>
<evidence type="ECO:0000313" key="11">
    <source>
        <dbReference type="EMBL" id="KAK9928334.1"/>
    </source>
</evidence>
<comment type="subcellular location">
    <subcellularLocation>
        <location evidence="1">Nucleus</location>
    </subcellularLocation>
</comment>
<dbReference type="Pfam" id="PF02373">
    <property type="entry name" value="JmjC"/>
    <property type="match status" value="1"/>
</dbReference>
<gene>
    <name evidence="11" type="ORF">M0R45_025477</name>
</gene>
<dbReference type="SUPFAM" id="SSF51197">
    <property type="entry name" value="Clavaminate synthase-like"/>
    <property type="match status" value="1"/>
</dbReference>
<dbReference type="FunFam" id="2.60.120.650:FF:000033">
    <property type="entry name" value="Transcription factor jumonji (JmjC) domain-containing protein"/>
    <property type="match status" value="1"/>
</dbReference>
<dbReference type="GO" id="GO:0000118">
    <property type="term" value="C:histone deacetylase complex"/>
    <property type="evidence" value="ECO:0007669"/>
    <property type="project" value="TreeGrafter"/>
</dbReference>
<keyword evidence="3" id="KW-0479">Metal-binding</keyword>
<dbReference type="PANTHER" id="PTHR12549:SF11">
    <property type="entry name" value="LYSINE-SPECIFIC DEMETHYLASE JMJ25"/>
    <property type="match status" value="1"/>
</dbReference>
<dbReference type="Gene3D" id="2.60.120.650">
    <property type="entry name" value="Cupin"/>
    <property type="match status" value="1"/>
</dbReference>
<dbReference type="PROSITE" id="PS51184">
    <property type="entry name" value="JMJC"/>
    <property type="match status" value="1"/>
</dbReference>
<reference evidence="11 12" key="1">
    <citation type="journal article" date="2023" name="G3 (Bethesda)">
        <title>A chromosome-length genome assembly and annotation of blackberry (Rubus argutus, cv. 'Hillquist').</title>
        <authorList>
            <person name="Bruna T."/>
            <person name="Aryal R."/>
            <person name="Dudchenko O."/>
            <person name="Sargent D.J."/>
            <person name="Mead D."/>
            <person name="Buti M."/>
            <person name="Cavallini A."/>
            <person name="Hytonen T."/>
            <person name="Andres J."/>
            <person name="Pham M."/>
            <person name="Weisz D."/>
            <person name="Mascagni F."/>
            <person name="Usai G."/>
            <person name="Natali L."/>
            <person name="Bassil N."/>
            <person name="Fernandez G.E."/>
            <person name="Lomsadze A."/>
            <person name="Armour M."/>
            <person name="Olukolu B."/>
            <person name="Poorten T."/>
            <person name="Britton C."/>
            <person name="Davik J."/>
            <person name="Ashrafi H."/>
            <person name="Aiden E.L."/>
            <person name="Borodovsky M."/>
            <person name="Worthington M."/>
        </authorList>
    </citation>
    <scope>NUCLEOTIDE SEQUENCE [LARGE SCALE GENOMIC DNA]</scope>
    <source>
        <strain evidence="11">PI 553951</strain>
    </source>
</reference>
<feature type="compositionally biased region" description="Basic and acidic residues" evidence="8">
    <location>
        <begin position="115"/>
        <end position="124"/>
    </location>
</feature>
<dbReference type="Pfam" id="PF10497">
    <property type="entry name" value="zf-4CXXC_R1"/>
    <property type="match status" value="1"/>
</dbReference>
<evidence type="ECO:0000259" key="10">
    <source>
        <dbReference type="PROSITE" id="PS51184"/>
    </source>
</evidence>
<dbReference type="PANTHER" id="PTHR12549">
    <property type="entry name" value="JMJC DOMAIN-CONTAINING HISTONE DEMETHYLATION PROTEIN"/>
    <property type="match status" value="1"/>
</dbReference>
<keyword evidence="7" id="KW-0863">Zinc-finger</keyword>
<keyword evidence="7" id="KW-0862">Zinc</keyword>